<dbReference type="SUPFAM" id="SSF64167">
    <property type="entry name" value="SurE-like"/>
    <property type="match status" value="1"/>
</dbReference>
<organism evidence="3 4">
    <name type="scientific">Ascosphaera apis ARSEF 7405</name>
    <dbReference type="NCBI Taxonomy" id="392613"/>
    <lineage>
        <taxon>Eukaryota</taxon>
        <taxon>Fungi</taxon>
        <taxon>Dikarya</taxon>
        <taxon>Ascomycota</taxon>
        <taxon>Pezizomycotina</taxon>
        <taxon>Eurotiomycetes</taxon>
        <taxon>Eurotiomycetidae</taxon>
        <taxon>Onygenales</taxon>
        <taxon>Ascosphaeraceae</taxon>
        <taxon>Ascosphaera</taxon>
    </lineage>
</organism>
<dbReference type="OrthoDB" id="202825at2759"/>
<dbReference type="PROSITE" id="PS51221">
    <property type="entry name" value="TTL"/>
    <property type="match status" value="1"/>
</dbReference>
<dbReference type="EMBL" id="AZGZ01000054">
    <property type="protein sequence ID" value="KZZ86640.1"/>
    <property type="molecule type" value="Genomic_DNA"/>
</dbReference>
<feature type="region of interest" description="Disordered" evidence="1">
    <location>
        <begin position="81"/>
        <end position="101"/>
    </location>
</feature>
<evidence type="ECO:0000313" key="4">
    <source>
        <dbReference type="Proteomes" id="UP000242877"/>
    </source>
</evidence>
<accession>A0A166MY34</accession>
<dbReference type="NCBIfam" id="TIGR00087">
    <property type="entry name" value="surE"/>
    <property type="match status" value="1"/>
</dbReference>
<dbReference type="PANTHER" id="PTHR47551">
    <property type="entry name" value="TUBULIN--TYROSINE LIGASE PBY1-RELATED"/>
    <property type="match status" value="1"/>
</dbReference>
<dbReference type="Gene3D" id="3.30.470.20">
    <property type="entry name" value="ATP-grasp fold, B domain"/>
    <property type="match status" value="1"/>
</dbReference>
<feature type="domain" description="Survival protein SurE-like phosphatase/nucleotidase" evidence="2">
    <location>
        <begin position="3"/>
        <end position="233"/>
    </location>
</feature>
<proteinExistence type="predicted"/>
<dbReference type="GO" id="GO:0016787">
    <property type="term" value="F:hydrolase activity"/>
    <property type="evidence" value="ECO:0007669"/>
    <property type="project" value="InterPro"/>
</dbReference>
<dbReference type="Proteomes" id="UP000242877">
    <property type="component" value="Unassembled WGS sequence"/>
</dbReference>
<comment type="caution">
    <text evidence="3">The sequence shown here is derived from an EMBL/GenBank/DDBJ whole genome shotgun (WGS) entry which is preliminary data.</text>
</comment>
<feature type="region of interest" description="Disordered" evidence="1">
    <location>
        <begin position="510"/>
        <end position="548"/>
    </location>
</feature>
<dbReference type="InterPro" id="IPR036523">
    <property type="entry name" value="SurE-like_sf"/>
</dbReference>
<sequence length="790" mass="89012">MHILVTNDDGPPSQQSSPYVHSLISTLQAAGHTVSVVLPNRQRSWIGKAHLAGVTVKPTYFRPGTLHKDDGTVHEMPLKEELEEQDEEGDGDEQKKKKSQDEWILLDSTPATCVQIGVFHYFKERGPIDLVVSGPNYGRNTTTVFALSSGTLGGALEAAVCGKKAIALSYAFSSRDHDPVVIAEASKHSVKLIEHLYSNWNSEVDVYSINVPLEPGVSEKKILYTNMLKNAWKSGSTFEPVDAEATGEGASLTEHETRVAGEVESATGQRPQVQGHNHQYFKWAPKFGDVFKSVDESEPGNDGWAVRVGYTSVTPLQASFMHVPKIEGEIQLSQDPAFYALIEYEDPYVQPLILQALEKQIPQTAIKYITSLDDLPKRTSPVLQWRIYENADFEHALIHSTTSLVNAYVIRKALIRKHYLSQTVETWITKRPQTSLVKHVKPTCNFELDYAEFLDDALIDCYELVDSFASNEGKEPKDREWWILKPGMSDRGQGIRLFDSEDKLREIFEEWEVDESEDEEDEEDDDEHEGENENEDENENGEKQRLRDDDEIEEGKMVMLDNGVVTSQLRHFIAQPYITGPLLLPSEGNRKFHIRTYVLAVGSLRVYVFREMLALFAEKEYKEPWEGDSIEDLTRHLTNTCIQDSAGLPTYNSVKRFWSLDDDVPGVAPDWKDHVYEQICCVTGEIFKAAAKGMMVHFQTLPNAFELFGVDFLVDNSGNSWLLELNAFPDFKQTGDELRDRVVGKLFESVVDAAVKPFFGLPSEAANLAVKEETKDGLRLVTNPKLGKKT</sequence>
<dbReference type="AlphaFoldDB" id="A0A166MY34"/>
<feature type="compositionally biased region" description="Basic and acidic residues" evidence="1">
    <location>
        <begin position="92"/>
        <end position="101"/>
    </location>
</feature>
<evidence type="ECO:0000259" key="2">
    <source>
        <dbReference type="Pfam" id="PF01975"/>
    </source>
</evidence>
<evidence type="ECO:0000256" key="1">
    <source>
        <dbReference type="SAM" id="MobiDB-lite"/>
    </source>
</evidence>
<dbReference type="GO" id="GO:0016874">
    <property type="term" value="F:ligase activity"/>
    <property type="evidence" value="ECO:0007669"/>
    <property type="project" value="UniProtKB-KW"/>
</dbReference>
<evidence type="ECO:0000313" key="3">
    <source>
        <dbReference type="EMBL" id="KZZ86640.1"/>
    </source>
</evidence>
<feature type="compositionally biased region" description="Acidic residues" evidence="1">
    <location>
        <begin position="81"/>
        <end position="91"/>
    </location>
</feature>
<dbReference type="PANTHER" id="PTHR47551:SF1">
    <property type="entry name" value="TUBULIN--TYROSINE LIGASE PBY1-RELATED"/>
    <property type="match status" value="1"/>
</dbReference>
<dbReference type="InterPro" id="IPR027746">
    <property type="entry name" value="TTL"/>
</dbReference>
<keyword evidence="4" id="KW-1185">Reference proteome</keyword>
<dbReference type="Pfam" id="PF01975">
    <property type="entry name" value="SurE"/>
    <property type="match status" value="1"/>
</dbReference>
<reference evidence="3 4" key="1">
    <citation type="journal article" date="2016" name="Genome Biol. Evol.">
        <title>Divergent and convergent evolution of fungal pathogenicity.</title>
        <authorList>
            <person name="Shang Y."/>
            <person name="Xiao G."/>
            <person name="Zheng P."/>
            <person name="Cen K."/>
            <person name="Zhan S."/>
            <person name="Wang C."/>
        </authorList>
    </citation>
    <scope>NUCLEOTIDE SEQUENCE [LARGE SCALE GENOMIC DNA]</scope>
    <source>
        <strain evidence="3 4">ARSEF 7405</strain>
    </source>
</reference>
<name>A0A166MY34_9EURO</name>
<dbReference type="InterPro" id="IPR002828">
    <property type="entry name" value="SurE-like_Pase/nucleotidase"/>
</dbReference>
<dbReference type="GO" id="GO:0000932">
    <property type="term" value="C:P-body"/>
    <property type="evidence" value="ECO:0007669"/>
    <property type="project" value="TreeGrafter"/>
</dbReference>
<dbReference type="SUPFAM" id="SSF56059">
    <property type="entry name" value="Glutathione synthetase ATP-binding domain-like"/>
    <property type="match status" value="1"/>
</dbReference>
<dbReference type="Pfam" id="PF03133">
    <property type="entry name" value="TTL"/>
    <property type="match status" value="1"/>
</dbReference>
<keyword evidence="3" id="KW-0436">Ligase</keyword>
<gene>
    <name evidence="3" type="ORF">AAP_06373</name>
</gene>
<dbReference type="VEuPathDB" id="FungiDB:AAP_06373"/>
<protein>
    <submittedName>
        <fullName evidence="3">Tubulin-tyrosine ligase</fullName>
    </submittedName>
</protein>
<feature type="compositionally biased region" description="Acidic residues" evidence="1">
    <location>
        <begin position="510"/>
        <end position="539"/>
    </location>
</feature>
<dbReference type="InterPro" id="IPR004344">
    <property type="entry name" value="TTL/TTLL_fam"/>
</dbReference>
<dbReference type="Gene3D" id="3.40.1210.10">
    <property type="entry name" value="Survival protein SurE-like phosphatase/nucleotidase"/>
    <property type="match status" value="1"/>
</dbReference>